<dbReference type="InterPro" id="IPR005632">
    <property type="entry name" value="Chaperone_Skp"/>
</dbReference>
<feature type="signal peptide" evidence="4">
    <location>
        <begin position="1"/>
        <end position="24"/>
    </location>
</feature>
<dbReference type="PANTHER" id="PTHR35089">
    <property type="entry name" value="CHAPERONE PROTEIN SKP"/>
    <property type="match status" value="1"/>
</dbReference>
<dbReference type="Proteomes" id="UP001596020">
    <property type="component" value="Unassembled WGS sequence"/>
</dbReference>
<gene>
    <name evidence="5" type="ORF">ACFO3G_01540</name>
</gene>
<feature type="coiled-coil region" evidence="3">
    <location>
        <begin position="42"/>
        <end position="102"/>
    </location>
</feature>
<protein>
    <submittedName>
        <fullName evidence="5">OmpH family outer membrane protein</fullName>
    </submittedName>
</protein>
<proteinExistence type="inferred from homology"/>
<comment type="similarity">
    <text evidence="1">Belongs to the Skp family.</text>
</comment>
<evidence type="ECO:0000256" key="2">
    <source>
        <dbReference type="ARBA" id="ARBA00022729"/>
    </source>
</evidence>
<reference evidence="6" key="1">
    <citation type="journal article" date="2019" name="Int. J. Syst. Evol. Microbiol.">
        <title>The Global Catalogue of Microorganisms (GCM) 10K type strain sequencing project: providing services to taxonomists for standard genome sequencing and annotation.</title>
        <authorList>
            <consortium name="The Broad Institute Genomics Platform"/>
            <consortium name="The Broad Institute Genome Sequencing Center for Infectious Disease"/>
            <person name="Wu L."/>
            <person name="Ma J."/>
        </authorList>
    </citation>
    <scope>NUCLEOTIDE SEQUENCE [LARGE SCALE GENOMIC DNA]</scope>
    <source>
        <strain evidence="6">CGMCC 4.7357</strain>
    </source>
</reference>
<keyword evidence="6" id="KW-1185">Reference proteome</keyword>
<keyword evidence="3" id="KW-0175">Coiled coil</keyword>
<accession>A0ABV9K581</accession>
<dbReference type="SUPFAM" id="SSF111384">
    <property type="entry name" value="OmpH-like"/>
    <property type="match status" value="1"/>
</dbReference>
<organism evidence="5 6">
    <name type="scientific">Falsiporphyromonas endometrii</name>
    <dbReference type="NCBI Taxonomy" id="1387297"/>
    <lineage>
        <taxon>Bacteria</taxon>
        <taxon>Pseudomonadati</taxon>
        <taxon>Bacteroidota</taxon>
        <taxon>Bacteroidia</taxon>
        <taxon>Bacteroidales</taxon>
        <taxon>Porphyromonadaceae</taxon>
        <taxon>Falsiporphyromonas</taxon>
    </lineage>
</organism>
<name>A0ABV9K581_9PORP</name>
<dbReference type="EMBL" id="JBHSGO010000032">
    <property type="protein sequence ID" value="MFC4665307.1"/>
    <property type="molecule type" value="Genomic_DNA"/>
</dbReference>
<dbReference type="SMART" id="SM00935">
    <property type="entry name" value="OmpH"/>
    <property type="match status" value="1"/>
</dbReference>
<evidence type="ECO:0000256" key="4">
    <source>
        <dbReference type="SAM" id="SignalP"/>
    </source>
</evidence>
<dbReference type="RefSeq" id="WP_380077318.1">
    <property type="nucleotide sequence ID" value="NZ_JBHSGO010000032.1"/>
</dbReference>
<evidence type="ECO:0000256" key="1">
    <source>
        <dbReference type="ARBA" id="ARBA00009091"/>
    </source>
</evidence>
<sequence>MKKFIITTAMVMLAAISGFGQKYALVDMEYVLKNIPDYEMMNQQLEEVSKKWQGEVEAMENMAQTKYKKYQSDLVFLSADQKKQREDEIVKLEQKAAELKRKYFGPEGELFKKRMDLMKPIQDEIWNAVKDIAKAQGFQMVLDRGTSGIIFASPAIDISADVLKKLGFSAQ</sequence>
<dbReference type="PANTHER" id="PTHR35089:SF1">
    <property type="entry name" value="CHAPERONE PROTEIN SKP"/>
    <property type="match status" value="1"/>
</dbReference>
<evidence type="ECO:0000313" key="5">
    <source>
        <dbReference type="EMBL" id="MFC4665307.1"/>
    </source>
</evidence>
<evidence type="ECO:0000256" key="3">
    <source>
        <dbReference type="SAM" id="Coils"/>
    </source>
</evidence>
<feature type="chain" id="PRO_5045652992" evidence="4">
    <location>
        <begin position="25"/>
        <end position="171"/>
    </location>
</feature>
<dbReference type="Pfam" id="PF03938">
    <property type="entry name" value="OmpH"/>
    <property type="match status" value="1"/>
</dbReference>
<dbReference type="InterPro" id="IPR024930">
    <property type="entry name" value="Skp_dom_sf"/>
</dbReference>
<evidence type="ECO:0000313" key="6">
    <source>
        <dbReference type="Proteomes" id="UP001596020"/>
    </source>
</evidence>
<keyword evidence="2 4" id="KW-0732">Signal</keyword>
<dbReference type="Gene3D" id="3.30.910.20">
    <property type="entry name" value="Skp domain"/>
    <property type="match status" value="1"/>
</dbReference>
<comment type="caution">
    <text evidence="5">The sequence shown here is derived from an EMBL/GenBank/DDBJ whole genome shotgun (WGS) entry which is preliminary data.</text>
</comment>